<proteinExistence type="predicted"/>
<organism evidence="1 2">
    <name type="scientific">Apatococcus fuscideae</name>
    <dbReference type="NCBI Taxonomy" id="2026836"/>
    <lineage>
        <taxon>Eukaryota</taxon>
        <taxon>Viridiplantae</taxon>
        <taxon>Chlorophyta</taxon>
        <taxon>core chlorophytes</taxon>
        <taxon>Trebouxiophyceae</taxon>
        <taxon>Chlorellales</taxon>
        <taxon>Chlorellaceae</taxon>
        <taxon>Apatococcus</taxon>
    </lineage>
</organism>
<comment type="caution">
    <text evidence="1">The sequence shown here is derived from an EMBL/GenBank/DDBJ whole genome shotgun (WGS) entry which is preliminary data.</text>
</comment>
<dbReference type="EMBL" id="JALJOV010000120">
    <property type="protein sequence ID" value="KAK9866963.1"/>
    <property type="molecule type" value="Genomic_DNA"/>
</dbReference>
<gene>
    <name evidence="1" type="ORF">WJX84_001485</name>
</gene>
<evidence type="ECO:0000313" key="1">
    <source>
        <dbReference type="EMBL" id="KAK9866963.1"/>
    </source>
</evidence>
<protein>
    <submittedName>
        <fullName evidence="1">Uncharacterized protein</fullName>
    </submittedName>
</protein>
<dbReference type="AlphaFoldDB" id="A0AAW1TCD7"/>
<evidence type="ECO:0000313" key="2">
    <source>
        <dbReference type="Proteomes" id="UP001485043"/>
    </source>
</evidence>
<dbReference type="Proteomes" id="UP001485043">
    <property type="component" value="Unassembled WGS sequence"/>
</dbReference>
<sequence>MAQPASKPAIGVLGVPPRHSSVPEHMRDFIAEAVAQTPGNFEKAGYKCELIEVLPEDTVEQLTANLAVRHLDGVVVGFGVRGLPPNTYLFEKVIEAIRQGLPHAKIMFNTTPEDSVDAAKRWLPIDA</sequence>
<keyword evidence="2" id="KW-1185">Reference proteome</keyword>
<name>A0AAW1TCD7_9CHLO</name>
<reference evidence="1 2" key="1">
    <citation type="journal article" date="2024" name="Nat. Commun.">
        <title>Phylogenomics reveals the evolutionary origins of lichenization in chlorophyte algae.</title>
        <authorList>
            <person name="Puginier C."/>
            <person name="Libourel C."/>
            <person name="Otte J."/>
            <person name="Skaloud P."/>
            <person name="Haon M."/>
            <person name="Grisel S."/>
            <person name="Petersen M."/>
            <person name="Berrin J.G."/>
            <person name="Delaux P.M."/>
            <person name="Dal Grande F."/>
            <person name="Keller J."/>
        </authorList>
    </citation>
    <scope>NUCLEOTIDE SEQUENCE [LARGE SCALE GENOMIC DNA]</scope>
    <source>
        <strain evidence="1 2">SAG 2523</strain>
    </source>
</reference>
<accession>A0AAW1TCD7</accession>